<gene>
    <name evidence="1" type="ORF">PAL_GLEAN10021976</name>
</gene>
<proteinExistence type="predicted"/>
<name>L5KLY9_PTEAL</name>
<reference evidence="2" key="1">
    <citation type="journal article" date="2013" name="Science">
        <title>Comparative analysis of bat genomes provides insight into the evolution of flight and immunity.</title>
        <authorList>
            <person name="Zhang G."/>
            <person name="Cowled C."/>
            <person name="Shi Z."/>
            <person name="Huang Z."/>
            <person name="Bishop-Lilly K.A."/>
            <person name="Fang X."/>
            <person name="Wynne J.W."/>
            <person name="Xiong Z."/>
            <person name="Baker M.L."/>
            <person name="Zhao W."/>
            <person name="Tachedjian M."/>
            <person name="Zhu Y."/>
            <person name="Zhou P."/>
            <person name="Jiang X."/>
            <person name="Ng J."/>
            <person name="Yang L."/>
            <person name="Wu L."/>
            <person name="Xiao J."/>
            <person name="Feng Y."/>
            <person name="Chen Y."/>
            <person name="Sun X."/>
            <person name="Zhang Y."/>
            <person name="Marsh G.A."/>
            <person name="Crameri G."/>
            <person name="Broder C.C."/>
            <person name="Frey K.G."/>
            <person name="Wang L.F."/>
            <person name="Wang J."/>
        </authorList>
    </citation>
    <scope>NUCLEOTIDE SEQUENCE [LARGE SCALE GENOMIC DNA]</scope>
</reference>
<sequence>MSSSELPETMAANWELGRELCTPAFDELRTSAFEGRPADLDTTETRISTWVLTLPHVGDTSGCPRPDWDPPDVTLQPLVNANAATNQLVSGGRATGLSEEFGGLTLLDLLRML</sequence>
<accession>L5KLY9</accession>
<evidence type="ECO:0000313" key="2">
    <source>
        <dbReference type="Proteomes" id="UP000010552"/>
    </source>
</evidence>
<organism evidence="1 2">
    <name type="scientific">Pteropus alecto</name>
    <name type="common">Black flying fox</name>
    <dbReference type="NCBI Taxonomy" id="9402"/>
    <lineage>
        <taxon>Eukaryota</taxon>
        <taxon>Metazoa</taxon>
        <taxon>Chordata</taxon>
        <taxon>Craniata</taxon>
        <taxon>Vertebrata</taxon>
        <taxon>Euteleostomi</taxon>
        <taxon>Mammalia</taxon>
        <taxon>Eutheria</taxon>
        <taxon>Laurasiatheria</taxon>
        <taxon>Chiroptera</taxon>
        <taxon>Yinpterochiroptera</taxon>
        <taxon>Pteropodoidea</taxon>
        <taxon>Pteropodidae</taxon>
        <taxon>Pteropodinae</taxon>
        <taxon>Pteropus</taxon>
    </lineage>
</organism>
<dbReference type="AlphaFoldDB" id="L5KLY9"/>
<keyword evidence="2" id="KW-1185">Reference proteome</keyword>
<evidence type="ECO:0000313" key="1">
    <source>
        <dbReference type="EMBL" id="ELK12674.1"/>
    </source>
</evidence>
<dbReference type="EMBL" id="KB030660">
    <property type="protein sequence ID" value="ELK12674.1"/>
    <property type="molecule type" value="Genomic_DNA"/>
</dbReference>
<protein>
    <submittedName>
        <fullName evidence="1">Uncharacterized protein</fullName>
    </submittedName>
</protein>
<dbReference type="InParanoid" id="L5KLY9"/>
<dbReference type="Proteomes" id="UP000010552">
    <property type="component" value="Unassembled WGS sequence"/>
</dbReference>